<dbReference type="Gene3D" id="1.10.10.620">
    <property type="entry name" value="ribosome modulation factor like domain"/>
    <property type="match status" value="1"/>
</dbReference>
<protein>
    <submittedName>
        <fullName evidence="4">Ribosome modulation factor</fullName>
    </submittedName>
</protein>
<feature type="compositionally biased region" description="Polar residues" evidence="3">
    <location>
        <begin position="26"/>
        <end position="35"/>
    </location>
</feature>
<accession>A0A4Y8UMX5</accession>
<dbReference type="Proteomes" id="UP000298133">
    <property type="component" value="Unassembled WGS sequence"/>
</dbReference>
<evidence type="ECO:0000313" key="5">
    <source>
        <dbReference type="Proteomes" id="UP000298133"/>
    </source>
</evidence>
<dbReference type="NCBIfam" id="NF011162">
    <property type="entry name" value="PRK14563.1"/>
    <property type="match status" value="1"/>
</dbReference>
<keyword evidence="1" id="KW-0963">Cytoplasm</keyword>
<dbReference type="Pfam" id="PF04957">
    <property type="entry name" value="RMF"/>
    <property type="match status" value="1"/>
</dbReference>
<evidence type="ECO:0000256" key="2">
    <source>
        <dbReference type="ARBA" id="ARBA00022845"/>
    </source>
</evidence>
<evidence type="ECO:0000256" key="3">
    <source>
        <dbReference type="SAM" id="MobiDB-lite"/>
    </source>
</evidence>
<evidence type="ECO:0000256" key="1">
    <source>
        <dbReference type="ARBA" id="ARBA00022490"/>
    </source>
</evidence>
<sequence length="68" mass="8109">MRSHKRDPSQRSFTRGYQAAIHDKPLSSNPFNRDNPQAFHWTRGWREGRHDHWNGYNEMTAQAKVVNM</sequence>
<proteinExistence type="predicted"/>
<comment type="caution">
    <text evidence="4">The sequence shown here is derived from an EMBL/GenBank/DDBJ whole genome shotgun (WGS) entry which is preliminary data.</text>
</comment>
<organism evidence="4 5">
    <name type="scientific">Gammaproteobacteria bacterium LSUCC0057</name>
    <dbReference type="NCBI Taxonomy" id="2559237"/>
    <lineage>
        <taxon>Bacteria</taxon>
        <taxon>Pseudomonadati</taxon>
        <taxon>Pseudomonadota</taxon>
        <taxon>Gammaproteobacteria</taxon>
        <taxon>Cellvibrionales</taxon>
        <taxon>Porticoccaceae</taxon>
        <taxon>SAR92 clade</taxon>
    </lineage>
</organism>
<gene>
    <name evidence="4" type="ORF">E3W66_04425</name>
</gene>
<dbReference type="GO" id="GO:0006417">
    <property type="term" value="P:regulation of translation"/>
    <property type="evidence" value="ECO:0007669"/>
    <property type="project" value="UniProtKB-KW"/>
</dbReference>
<dbReference type="EMBL" id="SPIA01000001">
    <property type="protein sequence ID" value="TFH69177.1"/>
    <property type="molecule type" value="Genomic_DNA"/>
</dbReference>
<keyword evidence="5" id="KW-1185">Reference proteome</keyword>
<feature type="region of interest" description="Disordered" evidence="3">
    <location>
        <begin position="1"/>
        <end position="35"/>
    </location>
</feature>
<name>A0A4Y8UMX5_9GAMM</name>
<dbReference type="InterPro" id="IPR023200">
    <property type="entry name" value="RMF_sf"/>
</dbReference>
<dbReference type="AlphaFoldDB" id="A0A4Y8UMX5"/>
<dbReference type="OrthoDB" id="5917763at2"/>
<keyword evidence="2" id="KW-0810">Translation regulation</keyword>
<reference evidence="4 5" key="1">
    <citation type="submission" date="2019-03" db="EMBL/GenBank/DDBJ databases">
        <title>Draft genome of Gammaproteobacteria bacterium LSUCC0057, a member of the SAR92 clade.</title>
        <authorList>
            <person name="Lanclos V.C."/>
            <person name="Doiron C."/>
            <person name="Henson M.W."/>
            <person name="Thrash J.C."/>
        </authorList>
    </citation>
    <scope>NUCLEOTIDE SEQUENCE [LARGE SCALE GENOMIC DNA]</scope>
    <source>
        <strain evidence="4 5">LSUCC0057</strain>
    </source>
</reference>
<dbReference type="InterPro" id="IPR007040">
    <property type="entry name" value="Ribosome_modulation_factor"/>
</dbReference>
<evidence type="ECO:0000313" key="4">
    <source>
        <dbReference type="EMBL" id="TFH69177.1"/>
    </source>
</evidence>